<dbReference type="InterPro" id="IPR036322">
    <property type="entry name" value="WD40_repeat_dom_sf"/>
</dbReference>
<proteinExistence type="predicted"/>
<dbReference type="PANTHER" id="PTHR19872">
    <property type="entry name" value="UBIQUITIN LIGASE SPECIFICITY FACTOR/HREP PROTEIN"/>
    <property type="match status" value="1"/>
</dbReference>
<dbReference type="InterPro" id="IPR051075">
    <property type="entry name" value="SCF_subunit_WD-repeat"/>
</dbReference>
<protein>
    <submittedName>
        <fullName evidence="2">F-box and WD repeat domain containing 10</fullName>
    </submittedName>
</protein>
<reference evidence="2" key="1">
    <citation type="submission" date="2019-06" db="EMBL/GenBank/DDBJ databases">
        <authorList>
            <consortium name="Wellcome Sanger Institute Data Sharing"/>
        </authorList>
    </citation>
    <scope>NUCLEOTIDE SEQUENCE [LARGE SCALE GENOMIC DNA]</scope>
</reference>
<dbReference type="Proteomes" id="UP000472267">
    <property type="component" value="Chromosome 8"/>
</dbReference>
<feature type="repeat" description="WD" evidence="1">
    <location>
        <begin position="262"/>
        <end position="303"/>
    </location>
</feature>
<dbReference type="PANTHER" id="PTHR19872:SF7">
    <property type="entry name" value="F-BOX AND WD REPEAT DOMAIN CONTAINING PROTEIN 10B-RELATED"/>
    <property type="match status" value="1"/>
</dbReference>
<dbReference type="Pfam" id="PF00400">
    <property type="entry name" value="WD40"/>
    <property type="match status" value="2"/>
</dbReference>
<dbReference type="PROSITE" id="PS50294">
    <property type="entry name" value="WD_REPEATS_REGION"/>
    <property type="match status" value="2"/>
</dbReference>
<feature type="repeat" description="WD" evidence="1">
    <location>
        <begin position="304"/>
        <end position="343"/>
    </location>
</feature>
<dbReference type="SUPFAM" id="SSF50978">
    <property type="entry name" value="WD40 repeat-like"/>
    <property type="match status" value="1"/>
</dbReference>
<evidence type="ECO:0000313" key="2">
    <source>
        <dbReference type="Ensembl" id="ENSSFAP00005000559.1"/>
    </source>
</evidence>
<sequence length="512" mass="56765">MQPASLAQPGCGSRCGMCPSCVFAPKPPGAVQRVWRASEEFRRRFLMALLLRCRSIRLLESIQSALDVASWTLCTYARSRRPCSPADFPRRGSHRAMEGKPSGVREPEIREWFSRSPDWVKSGYLCRIFTLCDFELLRMASNLASVLLTFVPILQCNDVFPVSSHHGSQQDEDSEDPALMVVPGSSKSVSGVGRYRDFVAGLPVHLAKRILGEFPLSARSHDMEDPHRVVDYRGGSLMATGSKDCRVCVLRVASDVREVSVLKGHVGSVHAVLLCPDRGLLITASRDASIRCWSLMTDRCERMLYGHSGSVNCLDVYEDRLVSGSGDCFVKVWSLTTGERFEGLKFKHPRPVRCVKISRTAVFSSCDRGLVKMWSLEKGSLSSVRCLFLDERHLLSGDAGGTVMAWSVDSEAKERLVTFRHPKEVKALTLAYLRVVTGCVDGKIRIFNFLTGECLKDITAEAEAEPVWIPGGSVVKPDGAERLSQIHGRSASAKRQAHGQSERVFLRGREMI</sequence>
<accession>A0A672FPT0</accession>
<reference evidence="2" key="3">
    <citation type="submission" date="2025-09" db="UniProtKB">
        <authorList>
            <consortium name="Ensembl"/>
        </authorList>
    </citation>
    <scope>IDENTIFICATION</scope>
</reference>
<reference evidence="2" key="2">
    <citation type="submission" date="2025-08" db="UniProtKB">
        <authorList>
            <consortium name="Ensembl"/>
        </authorList>
    </citation>
    <scope>IDENTIFICATION</scope>
</reference>
<dbReference type="AlphaFoldDB" id="A0A672FPT0"/>
<keyword evidence="3" id="KW-1185">Reference proteome</keyword>
<dbReference type="Gene3D" id="2.130.10.10">
    <property type="entry name" value="YVTN repeat-like/Quinoprotein amine dehydrogenase"/>
    <property type="match status" value="1"/>
</dbReference>
<evidence type="ECO:0000313" key="3">
    <source>
        <dbReference type="Proteomes" id="UP000472267"/>
    </source>
</evidence>
<organism evidence="2 3">
    <name type="scientific">Salarias fasciatus</name>
    <name type="common">Jewelled blenny</name>
    <name type="synonym">Blennius fasciatus</name>
    <dbReference type="NCBI Taxonomy" id="181472"/>
    <lineage>
        <taxon>Eukaryota</taxon>
        <taxon>Metazoa</taxon>
        <taxon>Chordata</taxon>
        <taxon>Craniata</taxon>
        <taxon>Vertebrata</taxon>
        <taxon>Euteleostomi</taxon>
        <taxon>Actinopterygii</taxon>
        <taxon>Neopterygii</taxon>
        <taxon>Teleostei</taxon>
        <taxon>Neoteleostei</taxon>
        <taxon>Acanthomorphata</taxon>
        <taxon>Ovalentaria</taxon>
        <taxon>Blenniimorphae</taxon>
        <taxon>Blenniiformes</taxon>
        <taxon>Blennioidei</taxon>
        <taxon>Blenniidae</taxon>
        <taxon>Salariinae</taxon>
        <taxon>Salarias</taxon>
    </lineage>
</organism>
<dbReference type="PROSITE" id="PS50082">
    <property type="entry name" value="WD_REPEATS_2"/>
    <property type="match status" value="2"/>
</dbReference>
<keyword evidence="1" id="KW-0853">WD repeat</keyword>
<evidence type="ECO:0000256" key="1">
    <source>
        <dbReference type="PROSITE-ProRule" id="PRU00221"/>
    </source>
</evidence>
<dbReference type="InterPro" id="IPR015943">
    <property type="entry name" value="WD40/YVTN_repeat-like_dom_sf"/>
</dbReference>
<gene>
    <name evidence="2" type="primary">fbxw10</name>
</gene>
<dbReference type="InterPro" id="IPR001680">
    <property type="entry name" value="WD40_rpt"/>
</dbReference>
<name>A0A672FPT0_SALFA</name>
<dbReference type="SMART" id="SM00320">
    <property type="entry name" value="WD40"/>
    <property type="match status" value="4"/>
</dbReference>
<dbReference type="Ensembl" id="ENSSFAT00005000579.1">
    <property type="protein sequence ID" value="ENSSFAP00005000559.1"/>
    <property type="gene ID" value="ENSSFAG00005000329.1"/>
</dbReference>